<dbReference type="CDD" id="cd01647">
    <property type="entry name" value="RT_LTR"/>
    <property type="match status" value="1"/>
</dbReference>
<dbReference type="Gene3D" id="2.40.70.10">
    <property type="entry name" value="Acid Proteases"/>
    <property type="match status" value="1"/>
</dbReference>
<dbReference type="Gene3D" id="3.10.10.10">
    <property type="entry name" value="HIV Type 1 Reverse Transcriptase, subunit A, domain 1"/>
    <property type="match status" value="1"/>
</dbReference>
<dbReference type="InterPro" id="IPR043502">
    <property type="entry name" value="DNA/RNA_pol_sf"/>
</dbReference>
<proteinExistence type="predicted"/>
<evidence type="ECO:0000313" key="3">
    <source>
        <dbReference type="Proteomes" id="UP001396334"/>
    </source>
</evidence>
<dbReference type="SUPFAM" id="SSF56672">
    <property type="entry name" value="DNA/RNA polymerases"/>
    <property type="match status" value="1"/>
</dbReference>
<dbReference type="InterPro" id="IPR021109">
    <property type="entry name" value="Peptidase_aspartic_dom_sf"/>
</dbReference>
<protein>
    <recommendedName>
        <fullName evidence="1">Reverse transcriptase domain-containing protein</fullName>
    </recommendedName>
</protein>
<comment type="caution">
    <text evidence="2">The sequence shown here is derived from an EMBL/GenBank/DDBJ whole genome shotgun (WGS) entry which is preliminary data.</text>
</comment>
<dbReference type="Proteomes" id="UP001396334">
    <property type="component" value="Unassembled WGS sequence"/>
</dbReference>
<evidence type="ECO:0000313" key="2">
    <source>
        <dbReference type="EMBL" id="KAK9003657.1"/>
    </source>
</evidence>
<dbReference type="InterPro" id="IPR053134">
    <property type="entry name" value="RNA-dir_DNA_polymerase"/>
</dbReference>
<dbReference type="Pfam" id="PF00078">
    <property type="entry name" value="RVT_1"/>
    <property type="match status" value="1"/>
</dbReference>
<dbReference type="EMBL" id="JBBPBN010000033">
    <property type="protein sequence ID" value="KAK9003657.1"/>
    <property type="molecule type" value="Genomic_DNA"/>
</dbReference>
<name>A0ABR2QSM4_9ROSI</name>
<dbReference type="CDD" id="cd00303">
    <property type="entry name" value="retropepsin_like"/>
    <property type="match status" value="1"/>
</dbReference>
<sequence>MLHWDNYSCKALCDLGESINLMPKTVFQKLGIEEAKPTSMMLQLASHSFVQPEGKNENILVRVDKFIFPTNFLILDCEADEHAPIILGRPFLATGRVLLDFKNDELVIRHKKALGLTIADINSISPAICMHKIMLEDNHKPTVDAQRRLNQATKDVVRNEILKWLDVCIIYPISDSEWVNPVQCVPKKGGMTVITNKNNELIPSRKVTGWRVCMDYQKLNKLTRKDHFPLPFIDQMLDRLVGKPFYCFLDGYSSYNLIAITPEDHSKTTFTYPYGTFAFRRMPFVLCNAPATFQRCMTTIF</sequence>
<dbReference type="InterPro" id="IPR000477">
    <property type="entry name" value="RT_dom"/>
</dbReference>
<reference evidence="2 3" key="1">
    <citation type="journal article" date="2024" name="G3 (Bethesda)">
        <title>Genome assembly of Hibiscus sabdariffa L. provides insights into metabolisms of medicinal natural products.</title>
        <authorList>
            <person name="Kim T."/>
        </authorList>
    </citation>
    <scope>NUCLEOTIDE SEQUENCE [LARGE SCALE GENOMIC DNA]</scope>
    <source>
        <strain evidence="2">TK-2024</strain>
        <tissue evidence="2">Old leaves</tissue>
    </source>
</reference>
<feature type="domain" description="Reverse transcriptase" evidence="1">
    <location>
        <begin position="207"/>
        <end position="301"/>
    </location>
</feature>
<dbReference type="PANTHER" id="PTHR24559:SF444">
    <property type="entry name" value="REVERSE TRANSCRIPTASE DOMAIN-CONTAINING PROTEIN"/>
    <property type="match status" value="1"/>
</dbReference>
<accession>A0ABR2QSM4</accession>
<organism evidence="2 3">
    <name type="scientific">Hibiscus sabdariffa</name>
    <name type="common">roselle</name>
    <dbReference type="NCBI Taxonomy" id="183260"/>
    <lineage>
        <taxon>Eukaryota</taxon>
        <taxon>Viridiplantae</taxon>
        <taxon>Streptophyta</taxon>
        <taxon>Embryophyta</taxon>
        <taxon>Tracheophyta</taxon>
        <taxon>Spermatophyta</taxon>
        <taxon>Magnoliopsida</taxon>
        <taxon>eudicotyledons</taxon>
        <taxon>Gunneridae</taxon>
        <taxon>Pentapetalae</taxon>
        <taxon>rosids</taxon>
        <taxon>malvids</taxon>
        <taxon>Malvales</taxon>
        <taxon>Malvaceae</taxon>
        <taxon>Malvoideae</taxon>
        <taxon>Hibiscus</taxon>
    </lineage>
</organism>
<evidence type="ECO:0000259" key="1">
    <source>
        <dbReference type="Pfam" id="PF00078"/>
    </source>
</evidence>
<dbReference type="PANTHER" id="PTHR24559">
    <property type="entry name" value="TRANSPOSON TY3-I GAG-POL POLYPROTEIN"/>
    <property type="match status" value="1"/>
</dbReference>
<gene>
    <name evidence="2" type="ORF">V6N11_084292</name>
</gene>
<keyword evidence="3" id="KW-1185">Reference proteome</keyword>